<keyword evidence="2" id="KW-1185">Reference proteome</keyword>
<name>A0A4V6A312_STECR</name>
<proteinExistence type="predicted"/>
<dbReference type="AlphaFoldDB" id="A0A4V6A312"/>
<protein>
    <submittedName>
        <fullName evidence="1">Uncharacterized protein</fullName>
    </submittedName>
</protein>
<comment type="caution">
    <text evidence="1">The sequence shown here is derived from an EMBL/GenBank/DDBJ whole genome shotgun (WGS) entry which is preliminary data.</text>
</comment>
<evidence type="ECO:0000313" key="1">
    <source>
        <dbReference type="EMBL" id="TKR80735.1"/>
    </source>
</evidence>
<reference evidence="1 2" key="1">
    <citation type="journal article" date="2015" name="Genome Biol.">
        <title>Comparative genomics of Steinernema reveals deeply conserved gene regulatory networks.</title>
        <authorList>
            <person name="Dillman A.R."/>
            <person name="Macchietto M."/>
            <person name="Porter C.F."/>
            <person name="Rogers A."/>
            <person name="Williams B."/>
            <person name="Antoshechkin I."/>
            <person name="Lee M.M."/>
            <person name="Goodwin Z."/>
            <person name="Lu X."/>
            <person name="Lewis E.E."/>
            <person name="Goodrich-Blair H."/>
            <person name="Stock S.P."/>
            <person name="Adams B.J."/>
            <person name="Sternberg P.W."/>
            <person name="Mortazavi A."/>
        </authorList>
    </citation>
    <scope>NUCLEOTIDE SEQUENCE [LARGE SCALE GENOMIC DNA]</scope>
    <source>
        <strain evidence="1 2">ALL</strain>
    </source>
</reference>
<accession>A0A4V6A312</accession>
<gene>
    <name evidence="1" type="ORF">L596_014757</name>
</gene>
<sequence>MCDLTCSVIRRIHFGVQFCKIHLFFAGSLGDSSARLCVLQNQTAYVYVVAHFFQCLNFEFQKRLTVVKPFVIS</sequence>
<organism evidence="1 2">
    <name type="scientific">Steinernema carpocapsae</name>
    <name type="common">Entomopathogenic nematode</name>
    <dbReference type="NCBI Taxonomy" id="34508"/>
    <lineage>
        <taxon>Eukaryota</taxon>
        <taxon>Metazoa</taxon>
        <taxon>Ecdysozoa</taxon>
        <taxon>Nematoda</taxon>
        <taxon>Chromadorea</taxon>
        <taxon>Rhabditida</taxon>
        <taxon>Tylenchina</taxon>
        <taxon>Panagrolaimomorpha</taxon>
        <taxon>Strongyloidoidea</taxon>
        <taxon>Steinernematidae</taxon>
        <taxon>Steinernema</taxon>
    </lineage>
</organism>
<dbReference type="Proteomes" id="UP000298663">
    <property type="component" value="Unassembled WGS sequence"/>
</dbReference>
<reference evidence="1 2" key="2">
    <citation type="journal article" date="2019" name="G3 (Bethesda)">
        <title>Hybrid Assembly of the Genome of the Entomopathogenic Nematode Steinernema carpocapsae Identifies the X-Chromosome.</title>
        <authorList>
            <person name="Serra L."/>
            <person name="Macchietto M."/>
            <person name="Macias-Munoz A."/>
            <person name="McGill C.J."/>
            <person name="Rodriguez I.M."/>
            <person name="Rodriguez B."/>
            <person name="Murad R."/>
            <person name="Mortazavi A."/>
        </authorList>
    </citation>
    <scope>NUCLEOTIDE SEQUENCE [LARGE SCALE GENOMIC DNA]</scope>
    <source>
        <strain evidence="1 2">ALL</strain>
    </source>
</reference>
<evidence type="ECO:0000313" key="2">
    <source>
        <dbReference type="Proteomes" id="UP000298663"/>
    </source>
</evidence>
<dbReference type="EMBL" id="AZBU02000004">
    <property type="protein sequence ID" value="TKR80735.1"/>
    <property type="molecule type" value="Genomic_DNA"/>
</dbReference>